<proteinExistence type="predicted"/>
<accession>A0A9I9CCI0</accession>
<evidence type="ECO:0000313" key="2">
    <source>
        <dbReference type="EnsemblPlants" id="MELO3C000763.2.1"/>
    </source>
</evidence>
<keyword evidence="1" id="KW-0175">Coiled coil</keyword>
<dbReference type="AlphaFoldDB" id="A0A9I9CCI0"/>
<name>A0A9I9CCI0_CUCME</name>
<dbReference type="EnsemblPlants" id="MELO3C000763.2.1">
    <property type="protein sequence ID" value="MELO3C000763.2.1"/>
    <property type="gene ID" value="MELO3C000763.2"/>
</dbReference>
<dbReference type="Gene3D" id="1.20.5.1700">
    <property type="match status" value="1"/>
</dbReference>
<reference evidence="2" key="1">
    <citation type="submission" date="2023-03" db="UniProtKB">
        <authorList>
            <consortium name="EnsemblPlants"/>
        </authorList>
    </citation>
    <scope>IDENTIFICATION</scope>
</reference>
<dbReference type="Gramene" id="MELO3C000763.2.1">
    <property type="protein sequence ID" value="MELO3C000763.2.1"/>
    <property type="gene ID" value="MELO3C000763.2"/>
</dbReference>
<sequence length="58" mass="6593">VIGVEALKDFSGPFLSPYELTTSRDSIEELERKISTLKQQLNDVETELDRIKKGKQKA</sequence>
<feature type="coiled-coil region" evidence="1">
    <location>
        <begin position="20"/>
        <end position="54"/>
    </location>
</feature>
<evidence type="ECO:0000256" key="1">
    <source>
        <dbReference type="SAM" id="Coils"/>
    </source>
</evidence>
<organism evidence="2">
    <name type="scientific">Cucumis melo</name>
    <name type="common">Muskmelon</name>
    <dbReference type="NCBI Taxonomy" id="3656"/>
    <lineage>
        <taxon>Eukaryota</taxon>
        <taxon>Viridiplantae</taxon>
        <taxon>Streptophyta</taxon>
        <taxon>Embryophyta</taxon>
        <taxon>Tracheophyta</taxon>
        <taxon>Spermatophyta</taxon>
        <taxon>Magnoliopsida</taxon>
        <taxon>eudicotyledons</taxon>
        <taxon>Gunneridae</taxon>
        <taxon>Pentapetalae</taxon>
        <taxon>rosids</taxon>
        <taxon>fabids</taxon>
        <taxon>Cucurbitales</taxon>
        <taxon>Cucurbitaceae</taxon>
        <taxon>Benincaseae</taxon>
        <taxon>Cucumis</taxon>
    </lineage>
</organism>
<protein>
    <submittedName>
        <fullName evidence="2">Uncharacterized protein</fullName>
    </submittedName>
</protein>